<dbReference type="PANTHER" id="PTHR23530">
    <property type="entry name" value="TRANSPORT PROTEIN-RELATED"/>
    <property type="match status" value="1"/>
</dbReference>
<gene>
    <name evidence="3" type="ORF">H3147_23455</name>
</gene>
<dbReference type="Proteomes" id="UP000517765">
    <property type="component" value="Unassembled WGS sequence"/>
</dbReference>
<feature type="transmembrane region" description="Helical" evidence="1">
    <location>
        <begin position="182"/>
        <end position="203"/>
    </location>
</feature>
<protein>
    <submittedName>
        <fullName evidence="3">MFS transporter</fullName>
    </submittedName>
</protein>
<dbReference type="SUPFAM" id="SSF103473">
    <property type="entry name" value="MFS general substrate transporter"/>
    <property type="match status" value="1"/>
</dbReference>
<evidence type="ECO:0000313" key="3">
    <source>
        <dbReference type="EMBL" id="MBB1261747.1"/>
    </source>
</evidence>
<accession>A0A7W3ZVD5</accession>
<reference evidence="4" key="1">
    <citation type="submission" date="2020-05" db="EMBL/GenBank/DDBJ databases">
        <title>Classification of alakaliphilic streptomycetes isolated from an alkaline soil next to Lonar Crater, India and a proposal for the recognition of Streptomyces alkaliterrae sp. nov.</title>
        <authorList>
            <person name="Golinska P."/>
        </authorList>
    </citation>
    <scope>NUCLEOTIDE SEQUENCE [LARGE SCALE GENOMIC DNA]</scope>
    <source>
        <strain evidence="4">OF8</strain>
    </source>
</reference>
<feature type="transmembrane region" description="Helical" evidence="1">
    <location>
        <begin position="242"/>
        <end position="259"/>
    </location>
</feature>
<feature type="signal peptide" evidence="2">
    <location>
        <begin position="1"/>
        <end position="17"/>
    </location>
</feature>
<feature type="transmembrane region" description="Helical" evidence="1">
    <location>
        <begin position="144"/>
        <end position="162"/>
    </location>
</feature>
<proteinExistence type="predicted"/>
<dbReference type="Gene3D" id="1.20.1250.20">
    <property type="entry name" value="MFS general substrate transporter like domains"/>
    <property type="match status" value="1"/>
</dbReference>
<dbReference type="AlphaFoldDB" id="A0A7W3ZVD5"/>
<keyword evidence="1" id="KW-0812">Transmembrane</keyword>
<dbReference type="InterPro" id="IPR036259">
    <property type="entry name" value="MFS_trans_sf"/>
</dbReference>
<feature type="transmembrane region" description="Helical" evidence="1">
    <location>
        <begin position="308"/>
        <end position="324"/>
    </location>
</feature>
<feature type="chain" id="PRO_5038337135" evidence="2">
    <location>
        <begin position="18"/>
        <end position="347"/>
    </location>
</feature>
<feature type="non-terminal residue" evidence="3">
    <location>
        <position position="1"/>
    </location>
</feature>
<keyword evidence="1" id="KW-1133">Transmembrane helix</keyword>
<keyword evidence="1" id="KW-0472">Membrane</keyword>
<feature type="transmembrane region" description="Helical" evidence="1">
    <location>
        <begin position="94"/>
        <end position="112"/>
    </location>
</feature>
<evidence type="ECO:0000256" key="1">
    <source>
        <dbReference type="SAM" id="Phobius"/>
    </source>
</evidence>
<feature type="transmembrane region" description="Helical" evidence="1">
    <location>
        <begin position="215"/>
        <end position="236"/>
    </location>
</feature>
<keyword evidence="2" id="KW-0732">Signal</keyword>
<comment type="caution">
    <text evidence="3">The sequence shown here is derived from an EMBL/GenBank/DDBJ whole genome shotgun (WGS) entry which is preliminary data.</text>
</comment>
<evidence type="ECO:0000256" key="2">
    <source>
        <dbReference type="SAM" id="SignalP"/>
    </source>
</evidence>
<feature type="transmembrane region" description="Helical" evidence="1">
    <location>
        <begin position="280"/>
        <end position="302"/>
    </location>
</feature>
<evidence type="ECO:0000313" key="4">
    <source>
        <dbReference type="Proteomes" id="UP000517765"/>
    </source>
</evidence>
<dbReference type="RefSeq" id="WP_181356513.1">
    <property type="nucleotide sequence ID" value="NZ_JABJXA010000205.1"/>
</dbReference>
<organism evidence="3 4">
    <name type="scientific">Streptomyces alkaliterrae</name>
    <dbReference type="NCBI Taxonomy" id="2213162"/>
    <lineage>
        <taxon>Bacteria</taxon>
        <taxon>Bacillati</taxon>
        <taxon>Actinomycetota</taxon>
        <taxon>Actinomycetes</taxon>
        <taxon>Kitasatosporales</taxon>
        <taxon>Streptomycetaceae</taxon>
        <taxon>Streptomyces</taxon>
    </lineage>
</organism>
<name>A0A7W3ZVD5_9ACTN</name>
<sequence length="347" mass="34476">WLLVVAMVLMGAGRALASGPAEAWYVDSVQAAEGPGAELRTGLARGNTATAVALAVGTVCGGGLPWVLGLGPDPGARLVEVTAGVVLPLSVPPLLGALIGVGYVTYVLVALSEPPRAPATLRGVLRDVPVTMVGGLRLGRGDVVVRRVLLTAAALGGALAVIELLTPGRAAELTGAAESGAVLFALLACAGFLCTAVGSHLAPRLARVAGGGERAVSVALAGMTVGLVVLGCTTWWGGPSALVGAAAGYGLVYLALGAVGPNQNELLHRRVESRGRATALSVQSLALQLSGALAGLVAGALPPGAGRWLLPAVGVVVMALLWLRRPAGEPPDGRFDHETGSAVSASV</sequence>
<dbReference type="PANTHER" id="PTHR23530:SF1">
    <property type="entry name" value="PERMEASE, MAJOR FACILITATOR SUPERFAMILY-RELATED"/>
    <property type="match status" value="1"/>
</dbReference>
<dbReference type="EMBL" id="JABJXA010000205">
    <property type="protein sequence ID" value="MBB1261747.1"/>
    <property type="molecule type" value="Genomic_DNA"/>
</dbReference>
<dbReference type="InterPro" id="IPR053160">
    <property type="entry name" value="MFS_DHA3_Transporter"/>
</dbReference>